<dbReference type="Pfam" id="PF04632">
    <property type="entry name" value="FUSC"/>
    <property type="match status" value="1"/>
</dbReference>
<evidence type="ECO:0000256" key="3">
    <source>
        <dbReference type="ARBA" id="ARBA00022475"/>
    </source>
</evidence>
<dbReference type="AlphaFoldDB" id="A0A511DAF8"/>
<evidence type="ECO:0008006" key="10">
    <source>
        <dbReference type="Google" id="ProtNLM"/>
    </source>
</evidence>
<feature type="transmembrane region" description="Helical" evidence="7">
    <location>
        <begin position="83"/>
        <end position="111"/>
    </location>
</feature>
<evidence type="ECO:0000256" key="5">
    <source>
        <dbReference type="ARBA" id="ARBA00022989"/>
    </source>
</evidence>
<dbReference type="GO" id="GO:0005886">
    <property type="term" value="C:plasma membrane"/>
    <property type="evidence" value="ECO:0007669"/>
    <property type="project" value="UniProtKB-SubCell"/>
</dbReference>
<keyword evidence="5 7" id="KW-1133">Transmembrane helix</keyword>
<comment type="caution">
    <text evidence="8">The sequence shown here is derived from an EMBL/GenBank/DDBJ whole genome shotgun (WGS) entry which is preliminary data.</text>
</comment>
<proteinExistence type="predicted"/>
<evidence type="ECO:0000256" key="2">
    <source>
        <dbReference type="ARBA" id="ARBA00022448"/>
    </source>
</evidence>
<dbReference type="Proteomes" id="UP000321685">
    <property type="component" value="Unassembled WGS sequence"/>
</dbReference>
<protein>
    <recommendedName>
        <fullName evidence="10">FUSC family protein</fullName>
    </recommendedName>
</protein>
<comment type="subcellular location">
    <subcellularLocation>
        <location evidence="1">Cell membrane</location>
        <topology evidence="1">Multi-pass membrane protein</topology>
    </subcellularLocation>
</comment>
<organism evidence="8 9">
    <name type="scientific">Pseudonocardia sulfidoxydans NBRC 16205</name>
    <dbReference type="NCBI Taxonomy" id="1223511"/>
    <lineage>
        <taxon>Bacteria</taxon>
        <taxon>Bacillati</taxon>
        <taxon>Actinomycetota</taxon>
        <taxon>Actinomycetes</taxon>
        <taxon>Pseudonocardiales</taxon>
        <taxon>Pseudonocardiaceae</taxon>
        <taxon>Pseudonocardia</taxon>
    </lineage>
</organism>
<gene>
    <name evidence="8" type="ORF">PSU4_07460</name>
</gene>
<evidence type="ECO:0000256" key="7">
    <source>
        <dbReference type="SAM" id="Phobius"/>
    </source>
</evidence>
<sequence>MSTARVSHAGAAVRARVQLPTIPLLKHALKTGLAVGLAVWLARLAGLEDPYWAGISAAVVSNPNLGGSIGSALSRVGATVAGLALGLAALTLFGQGIVVGAVVVGVAVLVLPMIGITTGVRLGAATTLILTVYPATDELVVAVSRGLNIPLGSAVAVLVGLLVWPSRASRALRSRLRADVASVGVLARDALAGYAGTGSVDVIHEQVRAIEHAPAAHAALLRDATREPGAGAALQRQTDVAARLVAETITLSRAATSGAGDRAAELLAPQLLGVGDAIEQTTRTYADRVEAPAFAEAVGRAEQAVAALRAALDELRSRRGTVTYTSDELLHLLSTIQATQALVGYLVGLGQPEE</sequence>
<feature type="transmembrane region" description="Helical" evidence="7">
    <location>
        <begin position="147"/>
        <end position="165"/>
    </location>
</feature>
<dbReference type="EMBL" id="BJVJ01000004">
    <property type="protein sequence ID" value="GEL21792.1"/>
    <property type="molecule type" value="Genomic_DNA"/>
</dbReference>
<name>A0A511DAF8_9PSEU</name>
<dbReference type="GO" id="GO:0022857">
    <property type="term" value="F:transmembrane transporter activity"/>
    <property type="evidence" value="ECO:0007669"/>
    <property type="project" value="InterPro"/>
</dbReference>
<reference evidence="8 9" key="1">
    <citation type="submission" date="2019-07" db="EMBL/GenBank/DDBJ databases">
        <title>Whole genome shotgun sequence of Pseudonocardia sulfidoxydans NBRC 16205.</title>
        <authorList>
            <person name="Hosoyama A."/>
            <person name="Uohara A."/>
            <person name="Ohji S."/>
            <person name="Ichikawa N."/>
        </authorList>
    </citation>
    <scope>NUCLEOTIDE SEQUENCE [LARGE SCALE GENOMIC DNA]</scope>
    <source>
        <strain evidence="8 9">NBRC 16205</strain>
    </source>
</reference>
<keyword evidence="3" id="KW-1003">Cell membrane</keyword>
<accession>A0A511DAF8</accession>
<dbReference type="PANTHER" id="PTHR30509:SF9">
    <property type="entry name" value="MULTIDRUG RESISTANCE PROTEIN MDTO"/>
    <property type="match status" value="1"/>
</dbReference>
<dbReference type="PANTHER" id="PTHR30509">
    <property type="entry name" value="P-HYDROXYBENZOIC ACID EFFLUX PUMP SUBUNIT-RELATED"/>
    <property type="match status" value="1"/>
</dbReference>
<dbReference type="OrthoDB" id="9807111at2"/>
<dbReference type="RefSeq" id="WP_147102517.1">
    <property type="nucleotide sequence ID" value="NZ_BJVJ01000004.1"/>
</dbReference>
<dbReference type="InterPro" id="IPR006726">
    <property type="entry name" value="PHBA_efflux_AaeB/fusaric-R"/>
</dbReference>
<evidence type="ECO:0000256" key="4">
    <source>
        <dbReference type="ARBA" id="ARBA00022692"/>
    </source>
</evidence>
<keyword evidence="2" id="KW-0813">Transport</keyword>
<keyword evidence="4 7" id="KW-0812">Transmembrane</keyword>
<keyword evidence="9" id="KW-1185">Reference proteome</keyword>
<keyword evidence="6 7" id="KW-0472">Membrane</keyword>
<evidence type="ECO:0000313" key="9">
    <source>
        <dbReference type="Proteomes" id="UP000321685"/>
    </source>
</evidence>
<evidence type="ECO:0000256" key="6">
    <source>
        <dbReference type="ARBA" id="ARBA00023136"/>
    </source>
</evidence>
<evidence type="ECO:0000313" key="8">
    <source>
        <dbReference type="EMBL" id="GEL21792.1"/>
    </source>
</evidence>
<evidence type="ECO:0000256" key="1">
    <source>
        <dbReference type="ARBA" id="ARBA00004651"/>
    </source>
</evidence>